<dbReference type="AlphaFoldDB" id="A0A667YZD2"/>
<dbReference type="InterPro" id="IPR032675">
    <property type="entry name" value="LRR_dom_sf"/>
</dbReference>
<dbReference type="Ensembl" id="ENSMMDT00005029838.1">
    <property type="protein sequence ID" value="ENSMMDP00005029149.1"/>
    <property type="gene ID" value="ENSMMDG00005013876.1"/>
</dbReference>
<reference evidence="4" key="2">
    <citation type="submission" date="2025-08" db="UniProtKB">
        <authorList>
            <consortium name="Ensembl"/>
        </authorList>
    </citation>
    <scope>IDENTIFICATION</scope>
</reference>
<keyword evidence="3" id="KW-0677">Repeat</keyword>
<dbReference type="GeneTree" id="ENSGT01070000253760"/>
<dbReference type="GO" id="GO:0005737">
    <property type="term" value="C:cytoplasm"/>
    <property type="evidence" value="ECO:0007669"/>
    <property type="project" value="UniProtKB-SubCell"/>
</dbReference>
<evidence type="ECO:0000256" key="2">
    <source>
        <dbReference type="ARBA" id="ARBA00022490"/>
    </source>
</evidence>
<dbReference type="Proteomes" id="UP000472263">
    <property type="component" value="Chromosome 20"/>
</dbReference>
<dbReference type="Pfam" id="PF13516">
    <property type="entry name" value="LRR_6"/>
    <property type="match status" value="6"/>
</dbReference>
<organism evidence="4 5">
    <name type="scientific">Myripristis murdjan</name>
    <name type="common">pinecone soldierfish</name>
    <dbReference type="NCBI Taxonomy" id="586833"/>
    <lineage>
        <taxon>Eukaryota</taxon>
        <taxon>Metazoa</taxon>
        <taxon>Chordata</taxon>
        <taxon>Craniata</taxon>
        <taxon>Vertebrata</taxon>
        <taxon>Euteleostomi</taxon>
        <taxon>Actinopterygii</taxon>
        <taxon>Neopterygii</taxon>
        <taxon>Teleostei</taxon>
        <taxon>Neoteleostei</taxon>
        <taxon>Acanthomorphata</taxon>
        <taxon>Holocentriformes</taxon>
        <taxon>Holocentridae</taxon>
        <taxon>Myripristis</taxon>
    </lineage>
</organism>
<dbReference type="SUPFAM" id="SSF52047">
    <property type="entry name" value="RNI-like"/>
    <property type="match status" value="2"/>
</dbReference>
<evidence type="ECO:0000256" key="1">
    <source>
        <dbReference type="ARBA" id="ARBA00004496"/>
    </source>
</evidence>
<accession>A0A667YZD2</accession>
<dbReference type="PANTHER" id="PTHR45690">
    <property type="entry name" value="NACHT, LRR AND PYD DOMAINS-CONTAINING PROTEIN 12"/>
    <property type="match status" value="1"/>
</dbReference>
<dbReference type="SMART" id="SM00368">
    <property type="entry name" value="LRR_RI"/>
    <property type="match status" value="10"/>
</dbReference>
<dbReference type="PANTHER" id="PTHR45690:SF19">
    <property type="entry name" value="NACHT, LRR AND PYD DOMAINS-CONTAINING PROTEIN 3"/>
    <property type="match status" value="1"/>
</dbReference>
<sequence>MIRYCEDIVRMTGWCLHESSSCASLASALKSNPHLTELDLSENWLLQDSGVELLFAVLESPNCRLKTLRLSGCMLSESSCASLASALKSNPHLTELDLSENWLLQDSGVKLLSAGLESPNCRLKTLRLRSCRLSESSCASLASALKSNPHLTELDLSVNRLLDSGVELLSAGLESPNCRLETLSSNAQRLQLEEFLTLYLSQIRHDGMELICPTFPILITFPHGNCCLVTRCCASLASALRSNPHLTELDLSENELQDSGVKLLSAGLESPNCRLKTLRLRRCRLSERCCASLASALKSNPHLTELDLSENRLQDSGVELLSAGLESPNCRLKTLRLRHCRLRESSCASLASALKSNPHLTELDLSKNWLQDSGVELLSAGLESPNCRLKTLSDKINKKEPHG</sequence>
<dbReference type="Gene3D" id="3.80.10.10">
    <property type="entry name" value="Ribonuclease Inhibitor"/>
    <property type="match status" value="2"/>
</dbReference>
<name>A0A667YZD2_9TELE</name>
<comment type="subcellular location">
    <subcellularLocation>
        <location evidence="1">Cytoplasm</location>
    </subcellularLocation>
</comment>
<keyword evidence="2" id="KW-0963">Cytoplasm</keyword>
<dbReference type="PROSITE" id="PS51450">
    <property type="entry name" value="LRR"/>
    <property type="match status" value="1"/>
</dbReference>
<evidence type="ECO:0000256" key="3">
    <source>
        <dbReference type="ARBA" id="ARBA00022737"/>
    </source>
</evidence>
<dbReference type="InterPro" id="IPR050637">
    <property type="entry name" value="NLRP_innate_immun_reg"/>
</dbReference>
<dbReference type="InterPro" id="IPR001611">
    <property type="entry name" value="Leu-rich_rpt"/>
</dbReference>
<evidence type="ECO:0000313" key="5">
    <source>
        <dbReference type="Proteomes" id="UP000472263"/>
    </source>
</evidence>
<reference evidence="4" key="1">
    <citation type="submission" date="2019-06" db="EMBL/GenBank/DDBJ databases">
        <authorList>
            <consortium name="Wellcome Sanger Institute Data Sharing"/>
        </authorList>
    </citation>
    <scope>NUCLEOTIDE SEQUENCE [LARGE SCALE GENOMIC DNA]</scope>
</reference>
<keyword evidence="5" id="KW-1185">Reference proteome</keyword>
<proteinExistence type="predicted"/>
<reference evidence="4" key="3">
    <citation type="submission" date="2025-09" db="UniProtKB">
        <authorList>
            <consortium name="Ensembl"/>
        </authorList>
    </citation>
    <scope>IDENTIFICATION</scope>
</reference>
<protein>
    <submittedName>
        <fullName evidence="4">Uncharacterized protein</fullName>
    </submittedName>
</protein>
<evidence type="ECO:0000313" key="4">
    <source>
        <dbReference type="Ensembl" id="ENSMMDP00005029149.1"/>
    </source>
</evidence>